<feature type="transmembrane region" description="Helical" evidence="7">
    <location>
        <begin position="216"/>
        <end position="237"/>
    </location>
</feature>
<evidence type="ECO:0000256" key="3">
    <source>
        <dbReference type="ARBA" id="ARBA00022519"/>
    </source>
</evidence>
<evidence type="ECO:0000259" key="8">
    <source>
        <dbReference type="Pfam" id="PF06808"/>
    </source>
</evidence>
<evidence type="ECO:0000256" key="1">
    <source>
        <dbReference type="ARBA" id="ARBA00004429"/>
    </source>
</evidence>
<feature type="transmembrane region" description="Helical" evidence="7">
    <location>
        <begin position="274"/>
        <end position="296"/>
    </location>
</feature>
<feature type="domain" description="TRAP C4-dicarboxylate transport system permease DctM subunit" evidence="8">
    <location>
        <begin position="8"/>
        <end position="418"/>
    </location>
</feature>
<dbReference type="KEGG" id="amaq:GO499_14545"/>
<keyword evidence="7" id="KW-0813">Transport</keyword>
<keyword evidence="3 7" id="KW-0997">Cell inner membrane</keyword>
<feature type="transmembrane region" description="Helical" evidence="7">
    <location>
        <begin position="316"/>
        <end position="346"/>
    </location>
</feature>
<keyword evidence="10" id="KW-1185">Reference proteome</keyword>
<keyword evidence="2" id="KW-1003">Cell membrane</keyword>
<dbReference type="GO" id="GO:0005886">
    <property type="term" value="C:plasma membrane"/>
    <property type="evidence" value="ECO:0007669"/>
    <property type="project" value="UniProtKB-SubCell"/>
</dbReference>
<evidence type="ECO:0000313" key="9">
    <source>
        <dbReference type="EMBL" id="QHQ36306.1"/>
    </source>
</evidence>
<organism evidence="9 10">
    <name type="scientific">Algicella marina</name>
    <dbReference type="NCBI Taxonomy" id="2683284"/>
    <lineage>
        <taxon>Bacteria</taxon>
        <taxon>Pseudomonadati</taxon>
        <taxon>Pseudomonadota</taxon>
        <taxon>Alphaproteobacteria</taxon>
        <taxon>Rhodobacterales</taxon>
        <taxon>Paracoccaceae</taxon>
        <taxon>Algicella</taxon>
    </lineage>
</organism>
<keyword evidence="5 7" id="KW-1133">Transmembrane helix</keyword>
<comment type="similarity">
    <text evidence="7">Belongs to the TRAP transporter large permease family.</text>
</comment>
<reference evidence="9 10" key="1">
    <citation type="submission" date="2019-12" db="EMBL/GenBank/DDBJ databases">
        <title>Complete genome sequence of Algicella marina strain 9Alg 56(T) isolated from the red alga Tichocarpus crinitus.</title>
        <authorList>
            <person name="Kim S.-G."/>
            <person name="Nedashkovskaya O.I."/>
        </authorList>
    </citation>
    <scope>NUCLEOTIDE SEQUENCE [LARGE SCALE GENOMIC DNA]</scope>
    <source>
        <strain evidence="9 10">9Alg 56</strain>
    </source>
</reference>
<feature type="transmembrane region" description="Helical" evidence="7">
    <location>
        <begin position="172"/>
        <end position="195"/>
    </location>
</feature>
<comment type="function">
    <text evidence="7">Part of the tripartite ATP-independent periplasmic (TRAP) transport system.</text>
</comment>
<feature type="transmembrane region" description="Helical" evidence="7">
    <location>
        <begin position="358"/>
        <end position="382"/>
    </location>
</feature>
<dbReference type="InterPro" id="IPR010656">
    <property type="entry name" value="DctM"/>
</dbReference>
<comment type="subcellular location">
    <subcellularLocation>
        <location evidence="1 7">Cell inner membrane</location>
        <topology evidence="1 7">Multi-pass membrane protein</topology>
    </subcellularLocation>
</comment>
<sequence>MILLFIVAVFLVTVFAGIPLVWAILLTAILPIFVFDLSGYPLQAVYLNFIGGVEPNHFLAIPLFIVAGELMSRGGVGLRIIGFARAAFGFMPGGLGMVVVGASMIFGGISGSAIADSAAIGSVMIKNMAREGYHRPFAAGLVAAAGTIGIIIPPSIPMLIYGFVGNVSVADLFLAGMIPGVIFGLFFMGVCYWVGKSTGCDPGGQTTTRGELWRSFLGTAPALFMPILILGGIFTGWVTPTEAAALAVVYGLFVTIVVYRDFNLRDLPALMIDAFVTSAVVMVVIGATTVLGWIITLEQLPQVLVAFVQDLSSSPWVFLLLVNIVMLILGLVLDPVPAILLTAPLFLPTAQTFGVDPVHLGVIMTCNVAVGLFTPPVGATLYVASRISGDGVLSIARSMAPLYIAALSALLLVTYVPAVSMTMVEIFR</sequence>
<keyword evidence="4 7" id="KW-0812">Transmembrane</keyword>
<dbReference type="NCBIfam" id="TIGR00786">
    <property type="entry name" value="dctM"/>
    <property type="match status" value="1"/>
</dbReference>
<keyword evidence="6 7" id="KW-0472">Membrane</keyword>
<evidence type="ECO:0000313" key="10">
    <source>
        <dbReference type="Proteomes" id="UP000464495"/>
    </source>
</evidence>
<feature type="transmembrane region" description="Helical" evidence="7">
    <location>
        <begin position="137"/>
        <end position="160"/>
    </location>
</feature>
<evidence type="ECO:0000256" key="2">
    <source>
        <dbReference type="ARBA" id="ARBA00022475"/>
    </source>
</evidence>
<comment type="caution">
    <text evidence="7">Lacks conserved residue(s) required for the propagation of feature annotation.</text>
</comment>
<feature type="transmembrane region" description="Helical" evidence="7">
    <location>
        <begin position="243"/>
        <end position="262"/>
    </location>
</feature>
<dbReference type="EMBL" id="CP046620">
    <property type="protein sequence ID" value="QHQ36306.1"/>
    <property type="molecule type" value="Genomic_DNA"/>
</dbReference>
<gene>
    <name evidence="9" type="ORF">GO499_14545</name>
</gene>
<name>A0A6P1T486_9RHOB</name>
<protein>
    <recommendedName>
        <fullName evidence="7">TRAP transporter large permease protein</fullName>
    </recommendedName>
</protein>
<accession>A0A6P1T486</accession>
<dbReference type="Pfam" id="PF06808">
    <property type="entry name" value="DctM"/>
    <property type="match status" value="1"/>
</dbReference>
<evidence type="ECO:0000256" key="5">
    <source>
        <dbReference type="ARBA" id="ARBA00022989"/>
    </source>
</evidence>
<dbReference type="AlphaFoldDB" id="A0A6P1T486"/>
<evidence type="ECO:0000256" key="4">
    <source>
        <dbReference type="ARBA" id="ARBA00022692"/>
    </source>
</evidence>
<evidence type="ECO:0000256" key="6">
    <source>
        <dbReference type="ARBA" id="ARBA00023136"/>
    </source>
</evidence>
<proteinExistence type="inferred from homology"/>
<dbReference type="RefSeq" id="WP_161862853.1">
    <property type="nucleotide sequence ID" value="NZ_CP046620.1"/>
</dbReference>
<evidence type="ECO:0000256" key="7">
    <source>
        <dbReference type="RuleBase" id="RU369079"/>
    </source>
</evidence>
<dbReference type="Proteomes" id="UP000464495">
    <property type="component" value="Chromosome"/>
</dbReference>
<dbReference type="PIRSF" id="PIRSF006066">
    <property type="entry name" value="HI0050"/>
    <property type="match status" value="1"/>
</dbReference>
<feature type="transmembrane region" description="Helical" evidence="7">
    <location>
        <begin position="402"/>
        <end position="424"/>
    </location>
</feature>
<dbReference type="GO" id="GO:0022857">
    <property type="term" value="F:transmembrane transporter activity"/>
    <property type="evidence" value="ECO:0007669"/>
    <property type="project" value="UniProtKB-UniRule"/>
</dbReference>
<dbReference type="PANTHER" id="PTHR33362">
    <property type="entry name" value="SIALIC ACID TRAP TRANSPORTER PERMEASE PROTEIN SIAT-RELATED"/>
    <property type="match status" value="1"/>
</dbReference>
<comment type="subunit">
    <text evidence="7">The complex comprises the extracytoplasmic solute receptor protein and the two transmembrane proteins.</text>
</comment>
<dbReference type="PANTHER" id="PTHR33362:SF2">
    <property type="entry name" value="TRAP TRANSPORTER LARGE PERMEASE PROTEIN"/>
    <property type="match status" value="1"/>
</dbReference>
<dbReference type="InterPro" id="IPR004681">
    <property type="entry name" value="TRAP_DctM"/>
</dbReference>